<comment type="caution">
    <text evidence="2">The sequence shown here is derived from an EMBL/GenBank/DDBJ whole genome shotgun (WGS) entry which is preliminary data.</text>
</comment>
<dbReference type="Proteomes" id="UP001360953">
    <property type="component" value="Unassembled WGS sequence"/>
</dbReference>
<evidence type="ECO:0000313" key="3">
    <source>
        <dbReference type="Proteomes" id="UP001360953"/>
    </source>
</evidence>
<sequence length="265" mass="28966">MASHVPKKQGTFLDADAKCCDWCIPNATAQPPFVRHIVRRAAPLPTFSPDHVATQGVWWMKWMDAMVVPAGDGVENSGVHTYSPRAACMVSDAMFSLLTLFAGQRVWPQRAWIVIEKPLSLSFVGRLVRVIGSLPVCSACLVLLSYMAMRVATYATTTCQAVHVPSVGLAPGRRVDRCLGEGDQRGRCKVDGCFLTFNSNGQAAVVMDACTSPLLPLCYQALVSSRRLFCDRENGDYTLPPRAPSNGVTSPLSRARSRFTSRKRS</sequence>
<keyword evidence="3" id="KW-1185">Reference proteome</keyword>
<dbReference type="RefSeq" id="XP_066657094.1">
    <property type="nucleotide sequence ID" value="XM_066795184.1"/>
</dbReference>
<reference evidence="2 3" key="1">
    <citation type="submission" date="2024-04" db="EMBL/GenBank/DDBJ databases">
        <title>Phyllosticta paracitricarpa is synonymous to the EU quarantine fungus P. citricarpa based on phylogenomic analyses.</title>
        <authorList>
            <consortium name="Lawrence Berkeley National Laboratory"/>
            <person name="Van ingen-buijs V.A."/>
            <person name="Van westerhoven A.C."/>
            <person name="Haridas S."/>
            <person name="Skiadas P."/>
            <person name="Martin F."/>
            <person name="Groenewald J.Z."/>
            <person name="Crous P.W."/>
            <person name="Seidl M.F."/>
        </authorList>
    </citation>
    <scope>NUCLEOTIDE SEQUENCE [LARGE SCALE GENOMIC DNA]</scope>
    <source>
        <strain evidence="2 3">CPC 17464</strain>
    </source>
</reference>
<name>A0ABR1LZ07_9PEZI</name>
<feature type="region of interest" description="Disordered" evidence="1">
    <location>
        <begin position="240"/>
        <end position="265"/>
    </location>
</feature>
<organism evidence="2 3">
    <name type="scientific">Phyllosticta citribraziliensis</name>
    <dbReference type="NCBI Taxonomy" id="989973"/>
    <lineage>
        <taxon>Eukaryota</taxon>
        <taxon>Fungi</taxon>
        <taxon>Dikarya</taxon>
        <taxon>Ascomycota</taxon>
        <taxon>Pezizomycotina</taxon>
        <taxon>Dothideomycetes</taxon>
        <taxon>Dothideomycetes incertae sedis</taxon>
        <taxon>Botryosphaeriales</taxon>
        <taxon>Phyllostictaceae</taxon>
        <taxon>Phyllosticta</taxon>
    </lineage>
</organism>
<accession>A0ABR1LZ07</accession>
<dbReference type="EMBL" id="JBBPEH010000004">
    <property type="protein sequence ID" value="KAK7539823.1"/>
    <property type="molecule type" value="Genomic_DNA"/>
</dbReference>
<dbReference type="GeneID" id="92028090"/>
<protein>
    <submittedName>
        <fullName evidence="2">Uncharacterized protein</fullName>
    </submittedName>
</protein>
<proteinExistence type="predicted"/>
<evidence type="ECO:0000256" key="1">
    <source>
        <dbReference type="SAM" id="MobiDB-lite"/>
    </source>
</evidence>
<gene>
    <name evidence="2" type="ORF">J3D65DRAFT_299032</name>
</gene>
<evidence type="ECO:0000313" key="2">
    <source>
        <dbReference type="EMBL" id="KAK7539823.1"/>
    </source>
</evidence>
<feature type="compositionally biased region" description="Basic residues" evidence="1">
    <location>
        <begin position="255"/>
        <end position="265"/>
    </location>
</feature>